<feature type="domain" description="N-acetyltransferase" evidence="1">
    <location>
        <begin position="19"/>
        <end position="171"/>
    </location>
</feature>
<protein>
    <submittedName>
        <fullName evidence="2">Ribosomal-protein-alanine N-acetyltransferase</fullName>
    </submittedName>
</protein>
<accession>A0A1I4CKV0</accession>
<dbReference type="Gene3D" id="3.40.630.30">
    <property type="match status" value="1"/>
</dbReference>
<dbReference type="OrthoDB" id="6293260at2"/>
<dbReference type="Proteomes" id="UP000199550">
    <property type="component" value="Unassembled WGS sequence"/>
</dbReference>
<dbReference type="STRING" id="195913.SAMN04488004_102207"/>
<dbReference type="PANTHER" id="PTHR43792">
    <property type="entry name" value="GNAT FAMILY, PUTATIVE (AFU_ORTHOLOGUE AFUA_3G00765)-RELATED-RELATED"/>
    <property type="match status" value="1"/>
</dbReference>
<keyword evidence="2" id="KW-0808">Transferase</keyword>
<gene>
    <name evidence="2" type="ORF">SAMN04488004_102207</name>
</gene>
<organism evidence="2 3">
    <name type="scientific">Loktanella salsilacus</name>
    <dbReference type="NCBI Taxonomy" id="195913"/>
    <lineage>
        <taxon>Bacteria</taxon>
        <taxon>Pseudomonadati</taxon>
        <taxon>Pseudomonadota</taxon>
        <taxon>Alphaproteobacteria</taxon>
        <taxon>Rhodobacterales</taxon>
        <taxon>Roseobacteraceae</taxon>
        <taxon>Loktanella</taxon>
    </lineage>
</organism>
<dbReference type="Pfam" id="PF13302">
    <property type="entry name" value="Acetyltransf_3"/>
    <property type="match status" value="1"/>
</dbReference>
<dbReference type="InterPro" id="IPR016181">
    <property type="entry name" value="Acyl_CoA_acyltransferase"/>
</dbReference>
<dbReference type="CDD" id="cd04301">
    <property type="entry name" value="NAT_SF"/>
    <property type="match status" value="1"/>
</dbReference>
<proteinExistence type="predicted"/>
<dbReference type="PANTHER" id="PTHR43792:SF16">
    <property type="entry name" value="N-ACETYLTRANSFERASE DOMAIN-CONTAINING PROTEIN"/>
    <property type="match status" value="1"/>
</dbReference>
<evidence type="ECO:0000313" key="2">
    <source>
        <dbReference type="EMBL" id="SFK81373.1"/>
    </source>
</evidence>
<dbReference type="InterPro" id="IPR000182">
    <property type="entry name" value="GNAT_dom"/>
</dbReference>
<sequence>MDLHAENGALTPIIQTERLTLRPLAPSDIADLHVIAAQWPVVRQLGGWPWPANLAFTASRSVPYTGQGFVWGVEAAGKIIGSVAVTRGELGYMIHQDYWRRGIGKTVVAAALDRAFCQDNCPVINASVWADNAASAKLLCSFGFTHWHTRYEQAIARGYPVLSHYYRLTRPAWDGLRNTAKSRNSGA</sequence>
<dbReference type="RefSeq" id="WP_090185154.1">
    <property type="nucleotide sequence ID" value="NZ_FOTF01000002.1"/>
</dbReference>
<dbReference type="InterPro" id="IPR051531">
    <property type="entry name" value="N-acetyltransferase"/>
</dbReference>
<reference evidence="3" key="1">
    <citation type="submission" date="2016-10" db="EMBL/GenBank/DDBJ databases">
        <authorList>
            <person name="Varghese N."/>
            <person name="Submissions S."/>
        </authorList>
    </citation>
    <scope>NUCLEOTIDE SEQUENCE [LARGE SCALE GENOMIC DNA]</scope>
    <source>
        <strain evidence="3">DSM 16199</strain>
    </source>
</reference>
<dbReference type="PROSITE" id="PS51186">
    <property type="entry name" value="GNAT"/>
    <property type="match status" value="1"/>
</dbReference>
<evidence type="ECO:0000313" key="3">
    <source>
        <dbReference type="Proteomes" id="UP000199550"/>
    </source>
</evidence>
<dbReference type="GO" id="GO:0016747">
    <property type="term" value="F:acyltransferase activity, transferring groups other than amino-acyl groups"/>
    <property type="evidence" value="ECO:0007669"/>
    <property type="project" value="InterPro"/>
</dbReference>
<keyword evidence="3" id="KW-1185">Reference proteome</keyword>
<evidence type="ECO:0000259" key="1">
    <source>
        <dbReference type="PROSITE" id="PS51186"/>
    </source>
</evidence>
<dbReference type="AlphaFoldDB" id="A0A1I4CKV0"/>
<name>A0A1I4CKV0_9RHOB</name>
<dbReference type="SUPFAM" id="SSF55729">
    <property type="entry name" value="Acyl-CoA N-acyltransferases (Nat)"/>
    <property type="match status" value="1"/>
</dbReference>
<dbReference type="EMBL" id="FOTF01000002">
    <property type="protein sequence ID" value="SFK81373.1"/>
    <property type="molecule type" value="Genomic_DNA"/>
</dbReference>